<evidence type="ECO:0000256" key="1">
    <source>
        <dbReference type="SAM" id="MobiDB-lite"/>
    </source>
</evidence>
<feature type="compositionally biased region" description="Basic and acidic residues" evidence="1">
    <location>
        <begin position="50"/>
        <end position="64"/>
    </location>
</feature>
<evidence type="ECO:0000313" key="3">
    <source>
        <dbReference type="Proteomes" id="UP000253741"/>
    </source>
</evidence>
<organism evidence="2 3">
    <name type="scientific">Streptomyces corynorhini</name>
    <dbReference type="NCBI Taxonomy" id="2282652"/>
    <lineage>
        <taxon>Bacteria</taxon>
        <taxon>Bacillati</taxon>
        <taxon>Actinomycetota</taxon>
        <taxon>Actinomycetes</taxon>
        <taxon>Kitasatosporales</taxon>
        <taxon>Streptomycetaceae</taxon>
        <taxon>Streptomyces</taxon>
    </lineage>
</organism>
<keyword evidence="3" id="KW-1185">Reference proteome</keyword>
<reference evidence="2 3" key="1">
    <citation type="submission" date="2018-07" db="EMBL/GenBank/DDBJ databases">
        <title>Streptomyces species from bats.</title>
        <authorList>
            <person name="Dunlap C."/>
        </authorList>
    </citation>
    <scope>NUCLEOTIDE SEQUENCE [LARGE SCALE GENOMIC DNA]</scope>
    <source>
        <strain evidence="2 3">AC230</strain>
    </source>
</reference>
<name>A0A370B8L5_9ACTN</name>
<comment type="caution">
    <text evidence="2">The sequence shown here is derived from an EMBL/GenBank/DDBJ whole genome shotgun (WGS) entry which is preliminary data.</text>
</comment>
<dbReference type="AlphaFoldDB" id="A0A370B8L5"/>
<proteinExistence type="predicted"/>
<gene>
    <name evidence="2" type="ORF">DVH02_18590</name>
</gene>
<feature type="region of interest" description="Disordered" evidence="1">
    <location>
        <begin position="1"/>
        <end position="34"/>
    </location>
</feature>
<evidence type="ECO:0000313" key="2">
    <source>
        <dbReference type="EMBL" id="RDG36709.1"/>
    </source>
</evidence>
<protein>
    <submittedName>
        <fullName evidence="2">Uncharacterized protein</fullName>
    </submittedName>
</protein>
<accession>A0A370B8L5</accession>
<feature type="region of interest" description="Disordered" evidence="1">
    <location>
        <begin position="47"/>
        <end position="71"/>
    </location>
</feature>
<dbReference type="EMBL" id="QQNA01000144">
    <property type="protein sequence ID" value="RDG36709.1"/>
    <property type="molecule type" value="Genomic_DNA"/>
</dbReference>
<sequence>MLSRLSDAFGRNGMLVTRKGPGSEGGDLPPSSALTWPPCECGKPVCPDYNPEKPMRAKLTDRNRRSSRGGL</sequence>
<dbReference type="Proteomes" id="UP000253741">
    <property type="component" value="Unassembled WGS sequence"/>
</dbReference>